<dbReference type="PROSITE" id="PS51257">
    <property type="entry name" value="PROKAR_LIPOPROTEIN"/>
    <property type="match status" value="1"/>
</dbReference>
<dbReference type="Proteomes" id="UP000001351">
    <property type="component" value="Chromosome"/>
</dbReference>
<dbReference type="EMBL" id="CP002271">
    <property type="protein sequence ID" value="ADO75940.1"/>
    <property type="molecule type" value="Genomic_DNA"/>
</dbReference>
<gene>
    <name evidence="2" type="ordered locus">STAUR_8185</name>
</gene>
<feature type="chain" id="PRO_5003168797" description="Lipoprotein" evidence="1">
    <location>
        <begin position="22"/>
        <end position="119"/>
    </location>
</feature>
<dbReference type="AlphaFoldDB" id="E3FUQ7"/>
<evidence type="ECO:0000313" key="2">
    <source>
        <dbReference type="EMBL" id="ADO75940.1"/>
    </source>
</evidence>
<keyword evidence="1" id="KW-0732">Signal</keyword>
<dbReference type="KEGG" id="sur:STAUR_8185"/>
<proteinExistence type="predicted"/>
<reference evidence="2 3" key="1">
    <citation type="journal article" date="2011" name="Mol. Biol. Evol.">
        <title>Comparative genomic analysis of fruiting body formation in Myxococcales.</title>
        <authorList>
            <person name="Huntley S."/>
            <person name="Hamann N."/>
            <person name="Wegener-Feldbrugge S."/>
            <person name="Treuner-Lange A."/>
            <person name="Kube M."/>
            <person name="Reinhardt R."/>
            <person name="Klages S."/>
            <person name="Muller R."/>
            <person name="Ronning C.M."/>
            <person name="Nierman W.C."/>
            <person name="Sogaard-Andersen L."/>
        </authorList>
    </citation>
    <scope>NUCLEOTIDE SEQUENCE [LARGE SCALE GENOMIC DNA]</scope>
    <source>
        <strain evidence="2 3">DW4/3-1</strain>
    </source>
</reference>
<dbReference type="eggNOG" id="ENOG5030MT7">
    <property type="taxonomic scope" value="Bacteria"/>
</dbReference>
<dbReference type="RefSeq" id="WP_013378231.1">
    <property type="nucleotide sequence ID" value="NC_014623.1"/>
</dbReference>
<evidence type="ECO:0000256" key="1">
    <source>
        <dbReference type="SAM" id="SignalP"/>
    </source>
</evidence>
<dbReference type="OrthoDB" id="5524933at2"/>
<dbReference type="HOGENOM" id="CLU_2069130_0_0_7"/>
<name>E3FUQ7_STIAD</name>
<organism evidence="2 3">
    <name type="scientific">Stigmatella aurantiaca (strain DW4/3-1)</name>
    <dbReference type="NCBI Taxonomy" id="378806"/>
    <lineage>
        <taxon>Bacteria</taxon>
        <taxon>Pseudomonadati</taxon>
        <taxon>Myxococcota</taxon>
        <taxon>Myxococcia</taxon>
        <taxon>Myxococcales</taxon>
        <taxon>Cystobacterineae</taxon>
        <taxon>Archangiaceae</taxon>
        <taxon>Stigmatella</taxon>
    </lineage>
</organism>
<evidence type="ECO:0000313" key="3">
    <source>
        <dbReference type="Proteomes" id="UP000001351"/>
    </source>
</evidence>
<dbReference type="STRING" id="378806.STAUR_8185"/>
<accession>E3FUQ7</accession>
<evidence type="ECO:0008006" key="4">
    <source>
        <dbReference type="Google" id="ProtNLM"/>
    </source>
</evidence>
<keyword evidence="3" id="KW-1185">Reference proteome</keyword>
<feature type="signal peptide" evidence="1">
    <location>
        <begin position="1"/>
        <end position="21"/>
    </location>
</feature>
<protein>
    <recommendedName>
        <fullName evidence="4">Lipoprotein</fullName>
    </recommendedName>
</protein>
<sequence>MTRLLLCVLALSAASACNSDAQEPMRQGRLALRSGESVGGMTECGVNLPSCPTHLSCVAFTLDGVSQARCVDPAVICTEVLSCTGGTSCAILESYPSRVVCSGTCKGDDCDESVSSSGP</sequence>